<keyword evidence="1" id="KW-0496">Mitochondrion</keyword>
<dbReference type="AlphaFoldDB" id="G9HRD2"/>
<geneLocation type="mitochondrion" evidence="1"/>
<accession>G9HRD2</accession>
<proteinExistence type="predicted"/>
<dbReference type="EMBL" id="JN383843">
    <property type="protein sequence ID" value="AEV66644.1"/>
    <property type="molecule type" value="Genomic_DNA"/>
</dbReference>
<name>G9HRD2_9SPIT</name>
<evidence type="ECO:0000313" key="1">
    <source>
        <dbReference type="EMBL" id="AEV66644.1"/>
    </source>
</evidence>
<gene>
    <name evidence="1" type="primary">orf530</name>
</gene>
<organism evidence="1">
    <name type="scientific">Oxytricha trifallax</name>
    <dbReference type="NCBI Taxonomy" id="1172189"/>
    <lineage>
        <taxon>Eukaryota</taxon>
        <taxon>Sar</taxon>
        <taxon>Alveolata</taxon>
        <taxon>Ciliophora</taxon>
        <taxon>Intramacronucleata</taxon>
        <taxon>Spirotrichea</taxon>
        <taxon>Stichotrichia</taxon>
        <taxon>Sporadotrichida</taxon>
        <taxon>Oxytrichidae</taxon>
        <taxon>Oxytrichinae</taxon>
        <taxon>Oxytricha</taxon>
    </lineage>
</organism>
<reference evidence="1" key="1">
    <citation type="journal article" date="2012" name="Genome Biol. Evol.">
        <title>The Oxytricha trifallax Mitochondrial Genome.</title>
        <authorList>
            <person name="Swart E.C."/>
            <person name="Nowacki M."/>
            <person name="Shum J."/>
            <person name="Stiles H."/>
            <person name="Higgins B.P."/>
            <person name="Doak T.G."/>
            <person name="Schotanus K."/>
            <person name="Magrini V.J."/>
            <person name="Minx P."/>
            <person name="Mardis E.R."/>
            <person name="Landweber L.F."/>
        </authorList>
    </citation>
    <scope>NUCLEOTIDE SEQUENCE</scope>
</reference>
<protein>
    <submittedName>
        <fullName evidence="1">Uncharacterized protein</fullName>
    </submittedName>
</protein>
<sequence>MFFFLYNTKILNNYFNLITLFSFKNLTPLLNHSNNLSSNLNNSKWNLESLSVENFKNNSLIRNKFGNFFLNDLSFFELSKTLVADNNIFLFKNLIIKNSLNSSINFSKWNRWLYRYSLLHRKSVKFSQKLTFTKRLMNSGFYNSSIFKKNLWNSVYFNSKKLNSSQVTTFFDSYFNGFFIDQNLKFSNSLASNSFLLNNKDNFLFF</sequence>